<keyword evidence="4" id="KW-1185">Reference proteome</keyword>
<feature type="region of interest" description="Disordered" evidence="1">
    <location>
        <begin position="1"/>
        <end position="41"/>
    </location>
</feature>
<organism evidence="3 4">
    <name type="scientific">Terfezia boudieri ATCC MYA-4762</name>
    <dbReference type="NCBI Taxonomy" id="1051890"/>
    <lineage>
        <taxon>Eukaryota</taxon>
        <taxon>Fungi</taxon>
        <taxon>Dikarya</taxon>
        <taxon>Ascomycota</taxon>
        <taxon>Pezizomycotina</taxon>
        <taxon>Pezizomycetes</taxon>
        <taxon>Pezizales</taxon>
        <taxon>Pezizaceae</taxon>
        <taxon>Terfezia</taxon>
    </lineage>
</organism>
<evidence type="ECO:0000256" key="1">
    <source>
        <dbReference type="SAM" id="MobiDB-lite"/>
    </source>
</evidence>
<feature type="compositionally biased region" description="Basic residues" evidence="1">
    <location>
        <begin position="18"/>
        <end position="41"/>
    </location>
</feature>
<evidence type="ECO:0000256" key="2">
    <source>
        <dbReference type="SAM" id="Phobius"/>
    </source>
</evidence>
<dbReference type="EMBL" id="ML121527">
    <property type="protein sequence ID" value="RPB29927.1"/>
    <property type="molecule type" value="Genomic_DNA"/>
</dbReference>
<name>A0A3N4M4N0_9PEZI</name>
<keyword evidence="2" id="KW-0812">Transmembrane</keyword>
<dbReference type="Proteomes" id="UP000267821">
    <property type="component" value="Unassembled WGS sequence"/>
</dbReference>
<gene>
    <name evidence="3" type="ORF">L211DRAFT_52594</name>
</gene>
<protein>
    <submittedName>
        <fullName evidence="3">Uncharacterized protein</fullName>
    </submittedName>
</protein>
<feature type="transmembrane region" description="Helical" evidence="2">
    <location>
        <begin position="50"/>
        <end position="72"/>
    </location>
</feature>
<keyword evidence="2" id="KW-0472">Membrane</keyword>
<keyword evidence="2" id="KW-1133">Transmembrane helix</keyword>
<dbReference type="AlphaFoldDB" id="A0A3N4M4N0"/>
<evidence type="ECO:0000313" key="3">
    <source>
        <dbReference type="EMBL" id="RPB29927.1"/>
    </source>
</evidence>
<accession>A0A3N4M4N0</accession>
<proteinExistence type="predicted"/>
<sequence>MFSGLGYDDASSTGPQLQRRKSTRARPRQSRHSCRPRGRTTRGVRRLVGVLPLELCGGLSFTTGGMLLCVWVRRRPIIKRADDSDQMDWRHEYMSNDKSKYHS</sequence>
<reference evidence="3 4" key="1">
    <citation type="journal article" date="2018" name="Nat. Ecol. Evol.">
        <title>Pezizomycetes genomes reveal the molecular basis of ectomycorrhizal truffle lifestyle.</title>
        <authorList>
            <person name="Murat C."/>
            <person name="Payen T."/>
            <person name="Noel B."/>
            <person name="Kuo A."/>
            <person name="Morin E."/>
            <person name="Chen J."/>
            <person name="Kohler A."/>
            <person name="Krizsan K."/>
            <person name="Balestrini R."/>
            <person name="Da Silva C."/>
            <person name="Montanini B."/>
            <person name="Hainaut M."/>
            <person name="Levati E."/>
            <person name="Barry K.W."/>
            <person name="Belfiori B."/>
            <person name="Cichocki N."/>
            <person name="Clum A."/>
            <person name="Dockter R.B."/>
            <person name="Fauchery L."/>
            <person name="Guy J."/>
            <person name="Iotti M."/>
            <person name="Le Tacon F."/>
            <person name="Lindquist E.A."/>
            <person name="Lipzen A."/>
            <person name="Malagnac F."/>
            <person name="Mello A."/>
            <person name="Molinier V."/>
            <person name="Miyauchi S."/>
            <person name="Poulain J."/>
            <person name="Riccioni C."/>
            <person name="Rubini A."/>
            <person name="Sitrit Y."/>
            <person name="Splivallo R."/>
            <person name="Traeger S."/>
            <person name="Wang M."/>
            <person name="Zifcakova L."/>
            <person name="Wipf D."/>
            <person name="Zambonelli A."/>
            <person name="Paolocci F."/>
            <person name="Nowrousian M."/>
            <person name="Ottonello S."/>
            <person name="Baldrian P."/>
            <person name="Spatafora J.W."/>
            <person name="Henrissat B."/>
            <person name="Nagy L.G."/>
            <person name="Aury J.M."/>
            <person name="Wincker P."/>
            <person name="Grigoriev I.V."/>
            <person name="Bonfante P."/>
            <person name="Martin F.M."/>
        </authorList>
    </citation>
    <scope>NUCLEOTIDE SEQUENCE [LARGE SCALE GENOMIC DNA]</scope>
    <source>
        <strain evidence="3 4">ATCC MYA-4762</strain>
    </source>
</reference>
<dbReference type="InParanoid" id="A0A3N4M4N0"/>
<evidence type="ECO:0000313" key="4">
    <source>
        <dbReference type="Proteomes" id="UP000267821"/>
    </source>
</evidence>